<organism evidence="1 2">
    <name type="scientific">candidate division Kazan bacterium RIFCSPLOWO2_01_FULL_45_19</name>
    <dbReference type="NCBI Taxonomy" id="1798538"/>
    <lineage>
        <taxon>Bacteria</taxon>
        <taxon>Bacteria division Kazan-3B-28</taxon>
    </lineage>
</organism>
<comment type="caution">
    <text evidence="1">The sequence shown here is derived from an EMBL/GenBank/DDBJ whole genome shotgun (WGS) entry which is preliminary data.</text>
</comment>
<proteinExistence type="predicted"/>
<dbReference type="Proteomes" id="UP000178085">
    <property type="component" value="Unassembled WGS sequence"/>
</dbReference>
<accession>A0A1F4NQV9</accession>
<gene>
    <name evidence="1" type="ORF">A3K51_03485</name>
</gene>
<protein>
    <submittedName>
        <fullName evidence="1">Uncharacterized protein</fullName>
    </submittedName>
</protein>
<dbReference type="EMBL" id="METD01000001">
    <property type="protein sequence ID" value="OGB73854.1"/>
    <property type="molecule type" value="Genomic_DNA"/>
</dbReference>
<dbReference type="AlphaFoldDB" id="A0A1F4NQV9"/>
<reference evidence="1 2" key="1">
    <citation type="journal article" date="2016" name="Nat. Commun.">
        <title>Thousands of microbial genomes shed light on interconnected biogeochemical processes in an aquifer system.</title>
        <authorList>
            <person name="Anantharaman K."/>
            <person name="Brown C.T."/>
            <person name="Hug L.A."/>
            <person name="Sharon I."/>
            <person name="Castelle C.J."/>
            <person name="Probst A.J."/>
            <person name="Thomas B.C."/>
            <person name="Singh A."/>
            <person name="Wilkins M.J."/>
            <person name="Karaoz U."/>
            <person name="Brodie E.L."/>
            <person name="Williams K.H."/>
            <person name="Hubbard S.S."/>
            <person name="Banfield J.F."/>
        </authorList>
    </citation>
    <scope>NUCLEOTIDE SEQUENCE [LARGE SCALE GENOMIC DNA]</scope>
</reference>
<evidence type="ECO:0000313" key="1">
    <source>
        <dbReference type="EMBL" id="OGB73854.1"/>
    </source>
</evidence>
<name>A0A1F4NQV9_UNCK3</name>
<evidence type="ECO:0000313" key="2">
    <source>
        <dbReference type="Proteomes" id="UP000178085"/>
    </source>
</evidence>
<sequence>MEKMTPAQFVTWLIKVVADLVGWVLDGTRSVKSLEAVYLAIQAVISNEPVQVTVNRVTKTVAAAKKFLRYGGKHVVEVGEQADRSPLKAGSGIYFWGNFHSWFGSTLKKLTGLGTVELDWWDTIKSAWDREIAGELPTDYVFDANTFGIIIGRMIAQQKNGGAGILLNNGRANLFYVRDVKDPSVLRAVFVRWFAGGQRWDFGASHFVDFQWDGGRRVFAPATADAPVS</sequence>